<dbReference type="Proteomes" id="UP000324222">
    <property type="component" value="Unassembled WGS sequence"/>
</dbReference>
<dbReference type="EMBL" id="VSRR010000369">
    <property type="protein sequence ID" value="MPC14653.1"/>
    <property type="molecule type" value="Genomic_DNA"/>
</dbReference>
<evidence type="ECO:0000313" key="1">
    <source>
        <dbReference type="EMBL" id="MPC14653.1"/>
    </source>
</evidence>
<reference evidence="1 2" key="1">
    <citation type="submission" date="2019-05" db="EMBL/GenBank/DDBJ databases">
        <title>Another draft genome of Portunus trituberculatus and its Hox gene families provides insights of decapod evolution.</title>
        <authorList>
            <person name="Jeong J.-H."/>
            <person name="Song I."/>
            <person name="Kim S."/>
            <person name="Choi T."/>
            <person name="Kim D."/>
            <person name="Ryu S."/>
            <person name="Kim W."/>
        </authorList>
    </citation>
    <scope>NUCLEOTIDE SEQUENCE [LARGE SCALE GENOMIC DNA]</scope>
    <source>
        <tissue evidence="1">Muscle</tissue>
    </source>
</reference>
<accession>A0A5B7D484</accession>
<keyword evidence="2" id="KW-1185">Reference proteome</keyword>
<gene>
    <name evidence="1" type="ORF">E2C01_007424</name>
</gene>
<comment type="caution">
    <text evidence="1">The sequence shown here is derived from an EMBL/GenBank/DDBJ whole genome shotgun (WGS) entry which is preliminary data.</text>
</comment>
<evidence type="ECO:0000313" key="2">
    <source>
        <dbReference type="Proteomes" id="UP000324222"/>
    </source>
</evidence>
<sequence length="83" mass="9177">MSSLLGRSWSWSVLPAHSNQYHTKLPFDCCLEEVVEVSAGQMLSLGGLGALVVTYPLCVLESPYKQLHQSRNGPRFPKRSMVG</sequence>
<dbReference type="AlphaFoldDB" id="A0A5B7D484"/>
<organism evidence="1 2">
    <name type="scientific">Portunus trituberculatus</name>
    <name type="common">Swimming crab</name>
    <name type="synonym">Neptunus trituberculatus</name>
    <dbReference type="NCBI Taxonomy" id="210409"/>
    <lineage>
        <taxon>Eukaryota</taxon>
        <taxon>Metazoa</taxon>
        <taxon>Ecdysozoa</taxon>
        <taxon>Arthropoda</taxon>
        <taxon>Crustacea</taxon>
        <taxon>Multicrustacea</taxon>
        <taxon>Malacostraca</taxon>
        <taxon>Eumalacostraca</taxon>
        <taxon>Eucarida</taxon>
        <taxon>Decapoda</taxon>
        <taxon>Pleocyemata</taxon>
        <taxon>Brachyura</taxon>
        <taxon>Eubrachyura</taxon>
        <taxon>Portunoidea</taxon>
        <taxon>Portunidae</taxon>
        <taxon>Portuninae</taxon>
        <taxon>Portunus</taxon>
    </lineage>
</organism>
<protein>
    <submittedName>
        <fullName evidence="1">Uncharacterized protein</fullName>
    </submittedName>
</protein>
<name>A0A5B7D484_PORTR</name>
<proteinExistence type="predicted"/>